<gene>
    <name evidence="1" type="ORF">F3Y22_tig00110223pilonHSYRG00036</name>
</gene>
<protein>
    <submittedName>
        <fullName evidence="1">Uncharacterized protein</fullName>
    </submittedName>
</protein>
<name>A0A6A3B7J2_HIBSY</name>
<proteinExistence type="predicted"/>
<evidence type="ECO:0000313" key="1">
    <source>
        <dbReference type="EMBL" id="KAE8712806.1"/>
    </source>
</evidence>
<comment type="caution">
    <text evidence="1">The sequence shown here is derived from an EMBL/GenBank/DDBJ whole genome shotgun (WGS) entry which is preliminary data.</text>
</comment>
<organism evidence="1 2">
    <name type="scientific">Hibiscus syriacus</name>
    <name type="common">Rose of Sharon</name>
    <dbReference type="NCBI Taxonomy" id="106335"/>
    <lineage>
        <taxon>Eukaryota</taxon>
        <taxon>Viridiplantae</taxon>
        <taxon>Streptophyta</taxon>
        <taxon>Embryophyta</taxon>
        <taxon>Tracheophyta</taxon>
        <taxon>Spermatophyta</taxon>
        <taxon>Magnoliopsida</taxon>
        <taxon>eudicotyledons</taxon>
        <taxon>Gunneridae</taxon>
        <taxon>Pentapetalae</taxon>
        <taxon>rosids</taxon>
        <taxon>malvids</taxon>
        <taxon>Malvales</taxon>
        <taxon>Malvaceae</taxon>
        <taxon>Malvoideae</taxon>
        <taxon>Hibiscus</taxon>
    </lineage>
</organism>
<evidence type="ECO:0000313" key="2">
    <source>
        <dbReference type="Proteomes" id="UP000436088"/>
    </source>
</evidence>
<accession>A0A6A3B7J2</accession>
<dbReference type="Proteomes" id="UP000436088">
    <property type="component" value="Unassembled WGS sequence"/>
</dbReference>
<reference evidence="1" key="1">
    <citation type="submission" date="2019-09" db="EMBL/GenBank/DDBJ databases">
        <title>Draft genome information of white flower Hibiscus syriacus.</title>
        <authorList>
            <person name="Kim Y.-M."/>
        </authorList>
    </citation>
    <scope>NUCLEOTIDE SEQUENCE [LARGE SCALE GENOMIC DNA]</scope>
    <source>
        <strain evidence="1">YM2019G1</strain>
    </source>
</reference>
<dbReference type="EMBL" id="VEPZ02000885">
    <property type="protein sequence ID" value="KAE8712806.1"/>
    <property type="molecule type" value="Genomic_DNA"/>
</dbReference>
<keyword evidence="2" id="KW-1185">Reference proteome</keyword>
<dbReference type="AlphaFoldDB" id="A0A6A3B7J2"/>
<sequence length="116" mass="12750">MIELLAAELHEAHPWLPLTTMVNNVITPGCFPASQGQTQVNYWSGSSARATMRSELDKKSSIPHGISLGESDILNTYVNSNFQAVKNFIMFGSSYNTNDPGVHLDISDVSEHEVNQ</sequence>